<sequence>MTTKTRDDFTESTRRALAIRAAHHCSNPRCLKLTAGPHSDSAKGLQTGHAAHICAASPGGPRYDKDQTPAQRRAAANGIWMCRECGVIVDTDPAAYTVLQLRQMKADHEAMIGEIRTEGWSSSIELLRSGRADPAFAQRIIALFEDRSVFWAAFDAEFPDRVRRSLDGLRRDLTALRGKRVAGSPLDQVLVALGRTIRHFFGAVTRFDMDTLRCDGNDPEWLAFESALRTLRKAIGFQLATLGSSYGIPLQGEFAEYQAALAKGEKSPAA</sequence>
<accession>A0ABU8S2E2</accession>
<dbReference type="EMBL" id="JBBHJZ010000008">
    <property type="protein sequence ID" value="MEJ5979475.1"/>
    <property type="molecule type" value="Genomic_DNA"/>
</dbReference>
<protein>
    <submittedName>
        <fullName evidence="1">Uncharacterized protein</fullName>
    </submittedName>
</protein>
<reference evidence="1 2" key="1">
    <citation type="submission" date="2024-03" db="EMBL/GenBank/DDBJ databases">
        <authorList>
            <person name="Jo J.-H."/>
        </authorList>
    </citation>
    <scope>NUCLEOTIDE SEQUENCE [LARGE SCALE GENOMIC DNA]</scope>
    <source>
        <strain evidence="1 2">PS1R-30</strain>
    </source>
</reference>
<proteinExistence type="predicted"/>
<name>A0ABU8S2E2_9SPHN</name>
<evidence type="ECO:0000313" key="2">
    <source>
        <dbReference type="Proteomes" id="UP001361239"/>
    </source>
</evidence>
<organism evidence="1 2">
    <name type="scientific">Novosphingobium anseongense</name>
    <dbReference type="NCBI Taxonomy" id="3133436"/>
    <lineage>
        <taxon>Bacteria</taxon>
        <taxon>Pseudomonadati</taxon>
        <taxon>Pseudomonadota</taxon>
        <taxon>Alphaproteobacteria</taxon>
        <taxon>Sphingomonadales</taxon>
        <taxon>Sphingomonadaceae</taxon>
        <taxon>Novosphingobium</taxon>
    </lineage>
</organism>
<gene>
    <name evidence="1" type="ORF">WG901_22670</name>
</gene>
<dbReference type="Proteomes" id="UP001361239">
    <property type="component" value="Unassembled WGS sequence"/>
</dbReference>
<evidence type="ECO:0000313" key="1">
    <source>
        <dbReference type="EMBL" id="MEJ5979475.1"/>
    </source>
</evidence>
<comment type="caution">
    <text evidence="1">The sequence shown here is derived from an EMBL/GenBank/DDBJ whole genome shotgun (WGS) entry which is preliminary data.</text>
</comment>
<keyword evidence="2" id="KW-1185">Reference proteome</keyword>
<dbReference type="RefSeq" id="WP_339589413.1">
    <property type="nucleotide sequence ID" value="NZ_JBBHJZ010000008.1"/>
</dbReference>